<dbReference type="PANTHER" id="PTHR12117">
    <property type="entry name" value="HISTONE ACETYLTRANSFERASE COMPLEX"/>
    <property type="match status" value="1"/>
</dbReference>
<feature type="domain" description="Prolyl 4-hydroxylase alpha subunit Fe(2+) 2OG dioxygenase" evidence="1">
    <location>
        <begin position="119"/>
        <end position="217"/>
    </location>
</feature>
<dbReference type="Proteomes" id="UP000664303">
    <property type="component" value="Unassembled WGS sequence"/>
</dbReference>
<dbReference type="GO" id="GO:0006449">
    <property type="term" value="P:regulation of translational termination"/>
    <property type="evidence" value="ECO:0007669"/>
    <property type="project" value="TreeGrafter"/>
</dbReference>
<dbReference type="GO" id="GO:0031543">
    <property type="term" value="F:peptidyl-proline dioxygenase activity"/>
    <property type="evidence" value="ECO:0007669"/>
    <property type="project" value="TreeGrafter"/>
</dbReference>
<dbReference type="PANTHER" id="PTHR12117:SF0">
    <property type="entry name" value="PROLYL 3-HYDROXYLASE OGFOD1"/>
    <property type="match status" value="1"/>
</dbReference>
<dbReference type="Pfam" id="PF13640">
    <property type="entry name" value="2OG-FeII_Oxy_3"/>
    <property type="match status" value="1"/>
</dbReference>
<dbReference type="EMBL" id="JAFKCZ010000001">
    <property type="protein sequence ID" value="MBN7795022.1"/>
    <property type="molecule type" value="Genomic_DNA"/>
</dbReference>
<dbReference type="GO" id="GO:0005737">
    <property type="term" value="C:cytoplasm"/>
    <property type="evidence" value="ECO:0007669"/>
    <property type="project" value="TreeGrafter"/>
</dbReference>
<dbReference type="SUPFAM" id="SSF51197">
    <property type="entry name" value="Clavaminate synthase-like"/>
    <property type="match status" value="1"/>
</dbReference>
<accession>A0A939DCF9</accession>
<evidence type="ECO:0000313" key="3">
    <source>
        <dbReference type="Proteomes" id="UP000664303"/>
    </source>
</evidence>
<dbReference type="RefSeq" id="WP_206558471.1">
    <property type="nucleotide sequence ID" value="NZ_JAFKCZ010000001.1"/>
</dbReference>
<comment type="caution">
    <text evidence="2">The sequence shown here is derived from an EMBL/GenBank/DDBJ whole genome shotgun (WGS) entry which is preliminary data.</text>
</comment>
<dbReference type="Gene3D" id="2.60.120.620">
    <property type="entry name" value="q2cbj1_9rhob like domain"/>
    <property type="match status" value="1"/>
</dbReference>
<dbReference type="InterPro" id="IPR051842">
    <property type="entry name" value="uS12_prolyl_hydroxylase"/>
</dbReference>
<keyword evidence="3" id="KW-1185">Reference proteome</keyword>
<evidence type="ECO:0000313" key="2">
    <source>
        <dbReference type="EMBL" id="MBN7795022.1"/>
    </source>
</evidence>
<proteinExistence type="predicted"/>
<gene>
    <name evidence="2" type="ORF">JYP50_00370</name>
</gene>
<evidence type="ECO:0000259" key="1">
    <source>
        <dbReference type="Pfam" id="PF13640"/>
    </source>
</evidence>
<organism evidence="2 3">
    <name type="scientific">Parahaliea mediterranea</name>
    <dbReference type="NCBI Taxonomy" id="651086"/>
    <lineage>
        <taxon>Bacteria</taxon>
        <taxon>Pseudomonadati</taxon>
        <taxon>Pseudomonadota</taxon>
        <taxon>Gammaproteobacteria</taxon>
        <taxon>Cellvibrionales</taxon>
        <taxon>Halieaceae</taxon>
        <taxon>Parahaliea</taxon>
    </lineage>
</organism>
<dbReference type="AlphaFoldDB" id="A0A939DCF9"/>
<reference evidence="2" key="1">
    <citation type="submission" date="2021-02" db="EMBL/GenBank/DDBJ databases">
        <title>PHA producing bacteria isolated from coastal sediment in Guangdong, Shenzhen.</title>
        <authorList>
            <person name="Zheng W."/>
            <person name="Yu S."/>
            <person name="Huang Y."/>
        </authorList>
    </citation>
    <scope>NUCLEOTIDE SEQUENCE</scope>
    <source>
        <strain evidence="2">TN14-10</strain>
    </source>
</reference>
<name>A0A939DCF9_9GAMM</name>
<sequence>MGYFMFSQQVTDGLGTWATHYREARPFPHVVIDDFFSEDAAERLLSEFPPFDEELARGDMGKVGPKAVNKKMRAISPFYNQFCDFLVSRDFIGAIEKITGIDDLISLPDETGGTHESRSGATLAPHIDYNYFGENPPLHRRLNVLFYLNKEWDSAWGGNLELHSNPRDWSQNQTVSNAPLFNRCIIMETSERSWHGYDPIQIPPALGTSRKSISIYLFSRSRPASEQAPRHATFYVQPPLPEKFRAGLTLAPEHERELRGCIAKRDNWINFYQNEVLKHSGRAEKQQQKAAWLMDKVAEARECLERNDAAGAAKVLDGISLARAERHASGGLSGKLKAIARKLRSSN</sequence>
<protein>
    <submittedName>
        <fullName evidence="2">2OG-Fe(II) oxygenase</fullName>
    </submittedName>
</protein>
<dbReference type="InterPro" id="IPR044862">
    <property type="entry name" value="Pro_4_hyd_alph_FE2OG_OXY"/>
</dbReference>